<name>A0ABT9YL94_9BACI</name>
<dbReference type="EMBL" id="JAUSUA010000004">
    <property type="protein sequence ID" value="MDQ0208245.1"/>
    <property type="molecule type" value="Genomic_DNA"/>
</dbReference>
<dbReference type="Gene3D" id="2.60.40.10">
    <property type="entry name" value="Immunoglobulins"/>
    <property type="match status" value="1"/>
</dbReference>
<feature type="region of interest" description="Disordered" evidence="2">
    <location>
        <begin position="27"/>
        <end position="63"/>
    </location>
</feature>
<dbReference type="CDD" id="cd05829">
    <property type="entry name" value="Sortase_F"/>
    <property type="match status" value="1"/>
</dbReference>
<evidence type="ECO:0000313" key="4">
    <source>
        <dbReference type="Proteomes" id="UP001225034"/>
    </source>
</evidence>
<gene>
    <name evidence="3" type="ORF">J2S05_003054</name>
</gene>
<accession>A0ABT9YL94</accession>
<feature type="compositionally biased region" description="Polar residues" evidence="2">
    <location>
        <begin position="27"/>
        <end position="36"/>
    </location>
</feature>
<keyword evidence="4" id="KW-1185">Reference proteome</keyword>
<evidence type="ECO:0000313" key="3">
    <source>
        <dbReference type="EMBL" id="MDQ0208245.1"/>
    </source>
</evidence>
<comment type="caution">
    <text evidence="3">The sequence shown here is derived from an EMBL/GenBank/DDBJ whole genome shotgun (WGS) entry which is preliminary data.</text>
</comment>
<reference evidence="3 4" key="1">
    <citation type="submission" date="2023-07" db="EMBL/GenBank/DDBJ databases">
        <title>Genomic Encyclopedia of Type Strains, Phase IV (KMG-IV): sequencing the most valuable type-strain genomes for metagenomic binning, comparative biology and taxonomic classification.</title>
        <authorList>
            <person name="Goeker M."/>
        </authorList>
    </citation>
    <scope>NUCLEOTIDE SEQUENCE [LARGE SCALE GENOMIC DNA]</scope>
    <source>
        <strain evidence="3 4">DSM 19154</strain>
    </source>
</reference>
<dbReference type="InterPro" id="IPR013783">
    <property type="entry name" value="Ig-like_fold"/>
</dbReference>
<dbReference type="Pfam" id="PF04203">
    <property type="entry name" value="Sortase"/>
    <property type="match status" value="1"/>
</dbReference>
<proteinExistence type="predicted"/>
<keyword evidence="1" id="KW-0378">Hydrolase</keyword>
<dbReference type="SUPFAM" id="SSF63817">
    <property type="entry name" value="Sortase"/>
    <property type="match status" value="1"/>
</dbReference>
<dbReference type="InterPro" id="IPR042001">
    <property type="entry name" value="Sortase_F"/>
</dbReference>
<feature type="compositionally biased region" description="Acidic residues" evidence="2">
    <location>
        <begin position="53"/>
        <end position="63"/>
    </location>
</feature>
<evidence type="ECO:0000256" key="1">
    <source>
        <dbReference type="ARBA" id="ARBA00022801"/>
    </source>
</evidence>
<organism evidence="3 4">
    <name type="scientific">Alkalicoccobacillus murimartini</name>
    <dbReference type="NCBI Taxonomy" id="171685"/>
    <lineage>
        <taxon>Bacteria</taxon>
        <taxon>Bacillati</taxon>
        <taxon>Bacillota</taxon>
        <taxon>Bacilli</taxon>
        <taxon>Bacillales</taxon>
        <taxon>Bacillaceae</taxon>
        <taxon>Alkalicoccobacillus</taxon>
    </lineage>
</organism>
<dbReference type="Gene3D" id="2.40.260.10">
    <property type="entry name" value="Sortase"/>
    <property type="match status" value="1"/>
</dbReference>
<dbReference type="InterPro" id="IPR005754">
    <property type="entry name" value="Sortase"/>
</dbReference>
<dbReference type="InterPro" id="IPR023365">
    <property type="entry name" value="Sortase_dom-sf"/>
</dbReference>
<dbReference type="Proteomes" id="UP001225034">
    <property type="component" value="Unassembled WGS sequence"/>
</dbReference>
<evidence type="ECO:0000256" key="2">
    <source>
        <dbReference type="SAM" id="MobiDB-lite"/>
    </source>
</evidence>
<sequence length="346" mass="38194">MIEMKWLSTFLTIAILLTGLVAFSTASTPSPGQGTNMPEVAHQDESEQTGSEDSSEQADQETDVEQALNIPGEGDSEFTFVDTAILEEVEAIQSQIKDHEQEKNQGVDPVEIRIPSINVEATIEDVGILDNGQMGVPEDVDGVGWFEPGTNPGAIGNSVMAGHVDSKTGPAVFFELEDLVEGDEIIVLDSDGNELTFEVKSKESYDRNDAPMNDIFGATDTRSLNLITCSGTFNREAGTHDERLVVYTELVEEDFELDVDVPQAPDNVKVQGAFLTWHAVRDDLIAGYRIYQETDTDQFEHIESLSAHERKSFTLPEDQRENGYYITSVDLYGQESERSELVNTDE</sequence>
<protein>
    <submittedName>
        <fullName evidence="3">Sortase (Surface protein transpeptidase)</fullName>
    </submittedName>
</protein>